<comment type="caution">
    <text evidence="1">The sequence shown here is derived from an EMBL/GenBank/DDBJ whole genome shotgun (WGS) entry which is preliminary data.</text>
</comment>
<gene>
    <name evidence="1" type="ORF">C2800_02475</name>
</gene>
<evidence type="ECO:0000313" key="1">
    <source>
        <dbReference type="EMBL" id="NNI78305.1"/>
    </source>
</evidence>
<protein>
    <submittedName>
        <fullName evidence="1">Pilus assembly protein</fullName>
    </submittedName>
</protein>
<dbReference type="Gene3D" id="3.40.50.300">
    <property type="entry name" value="P-loop containing nucleotide triphosphate hydrolases"/>
    <property type="match status" value="1"/>
</dbReference>
<dbReference type="SUPFAM" id="SSF52540">
    <property type="entry name" value="P-loop containing nucleoside triphosphate hydrolases"/>
    <property type="match status" value="1"/>
</dbReference>
<proteinExistence type="predicted"/>
<dbReference type="AlphaFoldDB" id="A0A849CG85"/>
<dbReference type="RefSeq" id="WP_016533619.1">
    <property type="nucleotide sequence ID" value="NZ_CP030096.1"/>
</dbReference>
<accession>A0A849CG85</accession>
<dbReference type="EMBL" id="PPVL01000002">
    <property type="protein sequence ID" value="NNI78305.1"/>
    <property type="molecule type" value="Genomic_DNA"/>
</dbReference>
<organism evidence="1 2">
    <name type="scientific">Pasteurella multocida</name>
    <dbReference type="NCBI Taxonomy" id="747"/>
    <lineage>
        <taxon>Bacteria</taxon>
        <taxon>Pseudomonadati</taxon>
        <taxon>Pseudomonadota</taxon>
        <taxon>Gammaproteobacteria</taxon>
        <taxon>Pasteurellales</taxon>
        <taxon>Pasteurellaceae</taxon>
        <taxon>Pasteurella</taxon>
    </lineage>
</organism>
<dbReference type="Proteomes" id="UP000540079">
    <property type="component" value="Unassembled WGS sequence"/>
</dbReference>
<reference evidence="1 2" key="1">
    <citation type="journal article" date="2018" name="Front. Microbiol.">
        <title>Genetic and Phylogenetic Characteristics of Pasteurella multocida Isolates From Different Host Species.</title>
        <authorList>
            <person name="Peng Z."/>
            <person name="Liang W."/>
            <person name="Wang F."/>
            <person name="Xu Z."/>
            <person name="Xie Z."/>
            <person name="Lian Z."/>
            <person name="Hua L."/>
            <person name="Zhou R."/>
            <person name="Chen H."/>
            <person name="Wu B."/>
        </authorList>
    </citation>
    <scope>NUCLEOTIDE SEQUENCE [LARGE SCALE GENOMIC DNA]</scope>
    <source>
        <strain evidence="1 2">HNA06</strain>
    </source>
</reference>
<evidence type="ECO:0000313" key="2">
    <source>
        <dbReference type="Proteomes" id="UP000540079"/>
    </source>
</evidence>
<dbReference type="InterPro" id="IPR027417">
    <property type="entry name" value="P-loop_NTPase"/>
</dbReference>
<sequence>MLLLDKENITVDSARKIIVVSSRGHIQNDVAQILRTRGLENLEIVDADFFLSSDLAFLAEETLGVIVDIGHETDIKIIAENIYSIVPQSVWCCVIGESDSISLAQKLLEEGVLYFHSDTQLSQMAEKIVSGVNIPLVRHTVRISVLSCKGGSGASLISSHLANEIVTNKKVPVLLAQGPNGSQDLDLAFDKKLQGDIVEYSNNLDLFNGIPSRLSVSTTDKYNFIIYDQPIFNVVKDDFVKFLEYSNSFVLVVERSIVALRVAKQFLDECERMRSTTGKPIRTFICISDSRLETSKLMAISDIETLLKCQVDVVIPFLKKTDAKTVLDIDLGRVGKKEINTLMMKVVGAVSRHKQKKERQSLFSSLRKAIMGN</sequence>
<name>A0A849CG85_PASMD</name>